<dbReference type="EMBL" id="GEEE01013010">
    <property type="protein sequence ID" value="JAP50215.1"/>
    <property type="molecule type" value="Transcribed_RNA"/>
</dbReference>
<accession>A0A0X3PE55</accession>
<evidence type="ECO:0000313" key="3">
    <source>
        <dbReference type="EMBL" id="JAP50215.1"/>
    </source>
</evidence>
<proteinExistence type="predicted"/>
<evidence type="ECO:0000256" key="1">
    <source>
        <dbReference type="SAM" id="MobiDB-lite"/>
    </source>
</evidence>
<feature type="signal peptide" evidence="2">
    <location>
        <begin position="1"/>
        <end position="40"/>
    </location>
</feature>
<dbReference type="AlphaFoldDB" id="A0A0X3PE55"/>
<sequence length="162" mass="17152">MRQNAIRNHLTNANYILLEKMKILLVLLSSVCLFANAVRSEEAIEAGLNTSVLTVTTEEKGTVNNNPTAAAETTTDTVSITSSDEMLVGVSTTTPSSGAESAPVASDGTFGFGEDDDDNDADGWVVVSAEELSKLMDEIEAEGRQNSARKKGVQEEVVTPGQ</sequence>
<protein>
    <submittedName>
        <fullName evidence="3">Uncharacterized protein</fullName>
    </submittedName>
</protein>
<gene>
    <name evidence="3" type="ORF">TR93924</name>
</gene>
<feature type="region of interest" description="Disordered" evidence="1">
    <location>
        <begin position="89"/>
        <end position="122"/>
    </location>
</feature>
<reference evidence="3" key="1">
    <citation type="submission" date="2016-01" db="EMBL/GenBank/DDBJ databases">
        <title>Reference transcriptome for the parasite Schistocephalus solidus: insights into the molecular evolution of parasitism.</title>
        <authorList>
            <person name="Hebert F.O."/>
            <person name="Grambauer S."/>
            <person name="Barber I."/>
            <person name="Landry C.R."/>
            <person name="Aubin-Horth N."/>
        </authorList>
    </citation>
    <scope>NUCLEOTIDE SEQUENCE</scope>
</reference>
<feature type="compositionally biased region" description="Polar residues" evidence="1">
    <location>
        <begin position="90"/>
        <end position="99"/>
    </location>
</feature>
<evidence type="ECO:0000256" key="2">
    <source>
        <dbReference type="SAM" id="SignalP"/>
    </source>
</evidence>
<name>A0A0X3PE55_SCHSO</name>
<organism evidence="3">
    <name type="scientific">Schistocephalus solidus</name>
    <name type="common">Tapeworm</name>
    <dbReference type="NCBI Taxonomy" id="70667"/>
    <lineage>
        <taxon>Eukaryota</taxon>
        <taxon>Metazoa</taxon>
        <taxon>Spiralia</taxon>
        <taxon>Lophotrochozoa</taxon>
        <taxon>Platyhelminthes</taxon>
        <taxon>Cestoda</taxon>
        <taxon>Eucestoda</taxon>
        <taxon>Diphyllobothriidea</taxon>
        <taxon>Diphyllobothriidae</taxon>
        <taxon>Schistocephalus</taxon>
    </lineage>
</organism>
<keyword evidence="2" id="KW-0732">Signal</keyword>
<feature type="chain" id="PRO_5007051066" evidence="2">
    <location>
        <begin position="41"/>
        <end position="162"/>
    </location>
</feature>
<feature type="region of interest" description="Disordered" evidence="1">
    <location>
        <begin position="141"/>
        <end position="162"/>
    </location>
</feature>